<feature type="signal peptide" evidence="1">
    <location>
        <begin position="1"/>
        <end position="25"/>
    </location>
</feature>
<organism evidence="2 3">
    <name type="scientific">Devosia sediminis</name>
    <dbReference type="NCBI Taxonomy" id="2798801"/>
    <lineage>
        <taxon>Bacteria</taxon>
        <taxon>Pseudomonadati</taxon>
        <taxon>Pseudomonadota</taxon>
        <taxon>Alphaproteobacteria</taxon>
        <taxon>Hyphomicrobiales</taxon>
        <taxon>Devosiaceae</taxon>
        <taxon>Devosia</taxon>
    </lineage>
</organism>
<protein>
    <submittedName>
        <fullName evidence="2">Uncharacterized protein</fullName>
    </submittedName>
</protein>
<comment type="caution">
    <text evidence="2">The sequence shown here is derived from an EMBL/GenBank/DDBJ whole genome shotgun (WGS) entry which is preliminary data.</text>
</comment>
<feature type="chain" id="PRO_5036897593" evidence="1">
    <location>
        <begin position="26"/>
        <end position="462"/>
    </location>
</feature>
<evidence type="ECO:0000256" key="1">
    <source>
        <dbReference type="SAM" id="SignalP"/>
    </source>
</evidence>
<dbReference type="AlphaFoldDB" id="A0A934IX89"/>
<accession>A0A934IX89</accession>
<evidence type="ECO:0000313" key="3">
    <source>
        <dbReference type="Proteomes" id="UP000602124"/>
    </source>
</evidence>
<dbReference type="EMBL" id="JAEKMH010000002">
    <property type="protein sequence ID" value="MBJ3784690.1"/>
    <property type="molecule type" value="Genomic_DNA"/>
</dbReference>
<keyword evidence="1" id="KW-0732">Signal</keyword>
<dbReference type="Proteomes" id="UP000602124">
    <property type="component" value="Unassembled WGS sequence"/>
</dbReference>
<dbReference type="RefSeq" id="WP_198875928.1">
    <property type="nucleotide sequence ID" value="NZ_JAEKMH010000002.1"/>
</dbReference>
<gene>
    <name evidence="2" type="ORF">JEQ47_08170</name>
</gene>
<evidence type="ECO:0000313" key="2">
    <source>
        <dbReference type="EMBL" id="MBJ3784690.1"/>
    </source>
</evidence>
<sequence length="462" mass="48680">MVRSVVARLGVVVLGLSAALPAAQAQELCGPAIQSLSEIVLAGRETLPPLQARRFGTRAIYLLMRYGDLDDRAINDLLAQAVESRMHGATDLDAAWRVYGGAELAPEVLASMVDTATPSAARALLLGGQEDAVMAAIAALPDGSRMDLGQQAVTVTYDQSDAVKAELAAAAESAGLDWLAAGFAAAQEDPADWDGQMKGLSVAQKDDLIGLWGWMPALHGNPVQRRSTAPTGELAEASADPIRLATWAAAQQPEISLLMAFLNQTGDYAASAQVAKALLKQFSAGELSAAGPLDAGWLVTLRALDSAGYDADAVRAQFGSLSFGLNRVDRETVGDILDWIVATDALAPYAGGESALPEEPAHLSSAFDQWDRWLALAEALRADPEAAIAEAEEADLPILAELLLAAGRRDLVIEMLQDAPPTLDTVTLADDFAGRLDRLCKAHLWHKGEAPLLSGQALYAFD</sequence>
<proteinExistence type="predicted"/>
<name>A0A934IX89_9HYPH</name>
<reference evidence="2" key="1">
    <citation type="submission" date="2020-12" db="EMBL/GenBank/DDBJ databases">
        <title>Devosia sp. MSA67 isolated from Mo River.</title>
        <authorList>
            <person name="Ma F."/>
            <person name="Zi Z."/>
        </authorList>
    </citation>
    <scope>NUCLEOTIDE SEQUENCE</scope>
    <source>
        <strain evidence="2">MSA67</strain>
    </source>
</reference>
<keyword evidence="3" id="KW-1185">Reference proteome</keyword>